<sequence length="207" mass="22934">MKSLKLKVCGLRNNITEVDGLNPDYLGFIFWGPSSRFNNAQHLPQTKGKKVGVFVDASQETIGAKINQLGLDAVQLHGRESQDFCAEIKGLGVELFKAIRVEKGNLRLEQLRGFEPYVDYFLFDTAGKLPGGNGVRFDWSRLNNYALEKPFFLSGGIAPENQVEAIEYAQKHPFCVGLDVNSGFEIEPGLKNIDALIKLKSAIDENA</sequence>
<evidence type="ECO:0000256" key="2">
    <source>
        <dbReference type="ARBA" id="ARBA00004664"/>
    </source>
</evidence>
<dbReference type="Gene3D" id="3.20.20.70">
    <property type="entry name" value="Aldolase class I"/>
    <property type="match status" value="1"/>
</dbReference>
<accession>A0A5C6UYK7</accession>
<dbReference type="InterPro" id="IPR044643">
    <property type="entry name" value="TrpF_fam"/>
</dbReference>
<evidence type="ECO:0000256" key="7">
    <source>
        <dbReference type="ARBA" id="ARBA00023141"/>
    </source>
</evidence>
<organism evidence="11 12">
    <name type="scientific">Luteibaculum oceani</name>
    <dbReference type="NCBI Taxonomy" id="1294296"/>
    <lineage>
        <taxon>Bacteria</taxon>
        <taxon>Pseudomonadati</taxon>
        <taxon>Bacteroidota</taxon>
        <taxon>Flavobacteriia</taxon>
        <taxon>Flavobacteriales</taxon>
        <taxon>Luteibaculaceae</taxon>
        <taxon>Luteibaculum</taxon>
    </lineage>
</organism>
<protein>
    <recommendedName>
        <fullName evidence="4 9">N-(5'-phosphoribosyl)anthranilate isomerase</fullName>
        <shortName evidence="9">PRAI</shortName>
        <ecNumber evidence="3 9">5.3.1.24</ecNumber>
    </recommendedName>
</protein>
<dbReference type="InterPro" id="IPR011060">
    <property type="entry name" value="RibuloseP-bd_barrel"/>
</dbReference>
<comment type="caution">
    <text evidence="11">The sequence shown here is derived from an EMBL/GenBank/DDBJ whole genome shotgun (WGS) entry which is preliminary data.</text>
</comment>
<evidence type="ECO:0000256" key="1">
    <source>
        <dbReference type="ARBA" id="ARBA00001164"/>
    </source>
</evidence>
<evidence type="ECO:0000256" key="8">
    <source>
        <dbReference type="ARBA" id="ARBA00023235"/>
    </source>
</evidence>
<evidence type="ECO:0000256" key="9">
    <source>
        <dbReference type="HAMAP-Rule" id="MF_00135"/>
    </source>
</evidence>
<dbReference type="RefSeq" id="WP_147014590.1">
    <property type="nucleotide sequence ID" value="NZ_VORB01000006.1"/>
</dbReference>
<reference evidence="11 12" key="1">
    <citation type="submission" date="2019-08" db="EMBL/GenBank/DDBJ databases">
        <title>Genome of Luteibaculum oceani JCM 18817.</title>
        <authorList>
            <person name="Bowman J.P."/>
        </authorList>
    </citation>
    <scope>NUCLEOTIDE SEQUENCE [LARGE SCALE GENOMIC DNA]</scope>
    <source>
        <strain evidence="11 12">JCM 18817</strain>
    </source>
</reference>
<evidence type="ECO:0000256" key="5">
    <source>
        <dbReference type="ARBA" id="ARBA00022605"/>
    </source>
</evidence>
<feature type="domain" description="N-(5'phosphoribosyl) anthranilate isomerase (PRAI)" evidence="10">
    <location>
        <begin position="22"/>
        <end position="198"/>
    </location>
</feature>
<dbReference type="PANTHER" id="PTHR42894">
    <property type="entry name" value="N-(5'-PHOSPHORIBOSYL)ANTHRANILATE ISOMERASE"/>
    <property type="match status" value="1"/>
</dbReference>
<dbReference type="InterPro" id="IPR013785">
    <property type="entry name" value="Aldolase_TIM"/>
</dbReference>
<dbReference type="EC" id="5.3.1.24" evidence="3 9"/>
<dbReference type="InterPro" id="IPR001240">
    <property type="entry name" value="PRAI_dom"/>
</dbReference>
<evidence type="ECO:0000259" key="10">
    <source>
        <dbReference type="Pfam" id="PF00697"/>
    </source>
</evidence>
<keyword evidence="12" id="KW-1185">Reference proteome</keyword>
<dbReference type="UniPathway" id="UPA00035">
    <property type="reaction ID" value="UER00042"/>
</dbReference>
<comment type="pathway">
    <text evidence="2 9">Amino-acid biosynthesis; L-tryptophan biosynthesis; L-tryptophan from chorismate: step 3/5.</text>
</comment>
<evidence type="ECO:0000256" key="6">
    <source>
        <dbReference type="ARBA" id="ARBA00022822"/>
    </source>
</evidence>
<dbReference type="EMBL" id="VORB01000006">
    <property type="protein sequence ID" value="TXC78563.1"/>
    <property type="molecule type" value="Genomic_DNA"/>
</dbReference>
<comment type="catalytic activity">
    <reaction evidence="1 9">
        <text>N-(5-phospho-beta-D-ribosyl)anthranilate = 1-(2-carboxyphenylamino)-1-deoxy-D-ribulose 5-phosphate</text>
        <dbReference type="Rhea" id="RHEA:21540"/>
        <dbReference type="ChEBI" id="CHEBI:18277"/>
        <dbReference type="ChEBI" id="CHEBI:58613"/>
        <dbReference type="EC" id="5.3.1.24"/>
    </reaction>
</comment>
<gene>
    <name evidence="9" type="primary">trpF</name>
    <name evidence="11" type="ORF">FRX97_07540</name>
</gene>
<dbReference type="Proteomes" id="UP000321168">
    <property type="component" value="Unassembled WGS sequence"/>
</dbReference>
<dbReference type="CDD" id="cd00405">
    <property type="entry name" value="PRAI"/>
    <property type="match status" value="1"/>
</dbReference>
<dbReference type="Pfam" id="PF00697">
    <property type="entry name" value="PRAI"/>
    <property type="match status" value="1"/>
</dbReference>
<evidence type="ECO:0000313" key="12">
    <source>
        <dbReference type="Proteomes" id="UP000321168"/>
    </source>
</evidence>
<evidence type="ECO:0000256" key="4">
    <source>
        <dbReference type="ARBA" id="ARBA00022272"/>
    </source>
</evidence>
<comment type="similarity">
    <text evidence="9">Belongs to the TrpF family.</text>
</comment>
<dbReference type="OrthoDB" id="9786954at2"/>
<keyword evidence="5 9" id="KW-0028">Amino-acid biosynthesis</keyword>
<dbReference type="AlphaFoldDB" id="A0A5C6UYK7"/>
<dbReference type="SUPFAM" id="SSF51366">
    <property type="entry name" value="Ribulose-phoshate binding barrel"/>
    <property type="match status" value="1"/>
</dbReference>
<evidence type="ECO:0000313" key="11">
    <source>
        <dbReference type="EMBL" id="TXC78563.1"/>
    </source>
</evidence>
<proteinExistence type="inferred from homology"/>
<evidence type="ECO:0000256" key="3">
    <source>
        <dbReference type="ARBA" id="ARBA00012572"/>
    </source>
</evidence>
<keyword evidence="8 9" id="KW-0413">Isomerase</keyword>
<keyword evidence="7 9" id="KW-0057">Aromatic amino acid biosynthesis</keyword>
<dbReference type="PANTHER" id="PTHR42894:SF1">
    <property type="entry name" value="N-(5'-PHOSPHORIBOSYL)ANTHRANILATE ISOMERASE"/>
    <property type="match status" value="1"/>
</dbReference>
<dbReference type="GO" id="GO:0004640">
    <property type="term" value="F:phosphoribosylanthranilate isomerase activity"/>
    <property type="evidence" value="ECO:0007669"/>
    <property type="project" value="UniProtKB-UniRule"/>
</dbReference>
<dbReference type="GO" id="GO:0000162">
    <property type="term" value="P:L-tryptophan biosynthetic process"/>
    <property type="evidence" value="ECO:0007669"/>
    <property type="project" value="UniProtKB-UniRule"/>
</dbReference>
<name>A0A5C6UYK7_9FLAO</name>
<dbReference type="HAMAP" id="MF_00135">
    <property type="entry name" value="PRAI"/>
    <property type="match status" value="1"/>
</dbReference>
<keyword evidence="6 9" id="KW-0822">Tryptophan biosynthesis</keyword>